<sequence length="141" mass="15714">MAAFWDIVGKAANLFQLFGVDAITLIAIAASLLRFHEINKECRKLEDRVRMLRLLLHSPGGCWVMQQQQGHLLTNALREAHDLVKSYNGSTVFARLWGGRGMATRLRDLRSSIDSYCGLIVSVNAFILVVEAGHPPSLVIR</sequence>
<dbReference type="PANTHER" id="PTHR46604">
    <property type="entry name" value="PROTEIN MID1-COMPLEMENTING ACTIVITY 1"/>
    <property type="match status" value="1"/>
</dbReference>
<feature type="transmembrane region" description="Helical" evidence="1">
    <location>
        <begin position="14"/>
        <end position="35"/>
    </location>
</feature>
<dbReference type="Gene3D" id="1.20.930.20">
    <property type="entry name" value="Adaptor protein Cbl, N-terminal domain"/>
    <property type="match status" value="1"/>
</dbReference>
<dbReference type="OrthoDB" id="631625at2759"/>
<organism evidence="2 3">
    <name type="scientific">Miscanthus lutarioriparius</name>
    <dbReference type="NCBI Taxonomy" id="422564"/>
    <lineage>
        <taxon>Eukaryota</taxon>
        <taxon>Viridiplantae</taxon>
        <taxon>Streptophyta</taxon>
        <taxon>Embryophyta</taxon>
        <taxon>Tracheophyta</taxon>
        <taxon>Spermatophyta</taxon>
        <taxon>Magnoliopsida</taxon>
        <taxon>Liliopsida</taxon>
        <taxon>Poales</taxon>
        <taxon>Poaceae</taxon>
        <taxon>PACMAD clade</taxon>
        <taxon>Panicoideae</taxon>
        <taxon>Andropogonodae</taxon>
        <taxon>Andropogoneae</taxon>
        <taxon>Saccharinae</taxon>
        <taxon>Miscanthus</taxon>
    </lineage>
</organism>
<dbReference type="PANTHER" id="PTHR46604:SF3">
    <property type="entry name" value="PROTEIN MID1-COMPLEMENTING ACTIVITY 1"/>
    <property type="match status" value="1"/>
</dbReference>
<name>A0A811Q3L2_9POAL</name>
<dbReference type="Proteomes" id="UP000604825">
    <property type="component" value="Unassembled WGS sequence"/>
</dbReference>
<keyword evidence="1" id="KW-1133">Transmembrane helix</keyword>
<evidence type="ECO:0000313" key="2">
    <source>
        <dbReference type="EMBL" id="CAD6252813.1"/>
    </source>
</evidence>
<keyword evidence="1" id="KW-0472">Membrane</keyword>
<dbReference type="GO" id="GO:0007166">
    <property type="term" value="P:cell surface receptor signaling pathway"/>
    <property type="evidence" value="ECO:0007669"/>
    <property type="project" value="InterPro"/>
</dbReference>
<gene>
    <name evidence="2" type="ORF">NCGR_LOCUS36460</name>
</gene>
<evidence type="ECO:0000313" key="3">
    <source>
        <dbReference type="Proteomes" id="UP000604825"/>
    </source>
</evidence>
<dbReference type="AlphaFoldDB" id="A0A811Q3L2"/>
<dbReference type="InterPro" id="IPR036537">
    <property type="entry name" value="Adaptor_Cbl_N_dom_sf"/>
</dbReference>
<reference evidence="2" key="1">
    <citation type="submission" date="2020-10" db="EMBL/GenBank/DDBJ databases">
        <authorList>
            <person name="Han B."/>
            <person name="Lu T."/>
            <person name="Zhao Q."/>
            <person name="Huang X."/>
            <person name="Zhao Y."/>
        </authorList>
    </citation>
    <scope>NUCLEOTIDE SEQUENCE</scope>
</reference>
<proteinExistence type="predicted"/>
<protein>
    <submittedName>
        <fullName evidence="2">Uncharacterized protein</fullName>
    </submittedName>
</protein>
<accession>A0A811Q3L2</accession>
<comment type="caution">
    <text evidence="2">The sequence shown here is derived from an EMBL/GenBank/DDBJ whole genome shotgun (WGS) entry which is preliminary data.</text>
</comment>
<keyword evidence="3" id="KW-1185">Reference proteome</keyword>
<keyword evidence="1" id="KW-0812">Transmembrane</keyword>
<dbReference type="EMBL" id="CAJGYO010000009">
    <property type="protein sequence ID" value="CAD6252813.1"/>
    <property type="molecule type" value="Genomic_DNA"/>
</dbReference>
<evidence type="ECO:0000256" key="1">
    <source>
        <dbReference type="SAM" id="Phobius"/>
    </source>
</evidence>